<dbReference type="Proteomes" id="UP000319384">
    <property type="component" value="Unassembled WGS sequence"/>
</dbReference>
<evidence type="ECO:0000313" key="2">
    <source>
        <dbReference type="Proteomes" id="UP000319384"/>
    </source>
</evidence>
<dbReference type="SUPFAM" id="SSF52833">
    <property type="entry name" value="Thioredoxin-like"/>
    <property type="match status" value="1"/>
</dbReference>
<proteinExistence type="predicted"/>
<name>A0A520MVX8_9GAMM</name>
<gene>
    <name evidence="1" type="ORF">EVA95_03550</name>
</gene>
<comment type="caution">
    <text evidence="1">The sequence shown here is derived from an EMBL/GenBank/DDBJ whole genome shotgun (WGS) entry which is preliminary data.</text>
</comment>
<sequence length="60" mass="7047">MFFLSVFIISAENIDKNEIKKPTLLVHKTPTCGCCKMWMEHIEENGYITFSQDHQNLMKI</sequence>
<reference evidence="1 2" key="1">
    <citation type="submission" date="2019-02" db="EMBL/GenBank/DDBJ databases">
        <title>Prokaryotic population dynamics and viral predation in marine succession experiment using metagenomics: the confinement effect.</title>
        <authorList>
            <person name="Haro-Moreno J.M."/>
            <person name="Rodriguez-Valera F."/>
            <person name="Lopez-Perez M."/>
        </authorList>
    </citation>
    <scope>NUCLEOTIDE SEQUENCE [LARGE SCALE GENOMIC DNA]</scope>
    <source>
        <strain evidence="1">MED-G162</strain>
    </source>
</reference>
<dbReference type="InterPro" id="IPR036249">
    <property type="entry name" value="Thioredoxin-like_sf"/>
</dbReference>
<evidence type="ECO:0000313" key="1">
    <source>
        <dbReference type="EMBL" id="RZO25373.1"/>
    </source>
</evidence>
<dbReference type="EMBL" id="SHBH01000037">
    <property type="protein sequence ID" value="RZO25373.1"/>
    <property type="molecule type" value="Genomic_DNA"/>
</dbReference>
<feature type="non-terminal residue" evidence="1">
    <location>
        <position position="60"/>
    </location>
</feature>
<accession>A0A520MVX8</accession>
<organism evidence="1 2">
    <name type="scientific">SAR86 cluster bacterium</name>
    <dbReference type="NCBI Taxonomy" id="2030880"/>
    <lineage>
        <taxon>Bacteria</taxon>
        <taxon>Pseudomonadati</taxon>
        <taxon>Pseudomonadota</taxon>
        <taxon>Gammaproteobacteria</taxon>
        <taxon>SAR86 cluster</taxon>
    </lineage>
</organism>
<protein>
    <submittedName>
        <fullName evidence="1">DUF411 domain-containing protein</fullName>
    </submittedName>
</protein>
<dbReference type="AlphaFoldDB" id="A0A520MVX8"/>